<dbReference type="InterPro" id="IPR008922">
    <property type="entry name" value="Di-copper_centre_dom_sf"/>
</dbReference>
<keyword evidence="3" id="KW-1185">Reference proteome</keyword>
<comment type="caution">
    <text evidence="2">The sequence shown here is derived from an EMBL/GenBank/DDBJ whole genome shotgun (WGS) entry which is preliminary data.</text>
</comment>
<protein>
    <submittedName>
        <fullName evidence="2">Uncharacterized protein</fullName>
    </submittedName>
</protein>
<proteinExistence type="predicted"/>
<evidence type="ECO:0000313" key="2">
    <source>
        <dbReference type="EMBL" id="KAK0732032.1"/>
    </source>
</evidence>
<dbReference type="AlphaFoldDB" id="A0AA40BD24"/>
<name>A0AA40BD24_9PEZI</name>
<accession>A0AA40BD24</accession>
<dbReference type="Gene3D" id="1.10.1280.10">
    <property type="entry name" value="Di-copper center containing domain from catechol oxidase"/>
    <property type="match status" value="1"/>
</dbReference>
<sequence>MLEALQSWRFSHWDWAAKKPNPSDPKAPTNYNVPIMLPYQGIEIKVPASLKAKAQAPSFTGGQVWPDLSPPEPGEHRQAVTNPFYQFTMPNGYEKMGDSKLGGIGNYRQGVEGERSSISLPADCSDSSLS</sequence>
<evidence type="ECO:0000313" key="3">
    <source>
        <dbReference type="Proteomes" id="UP001172102"/>
    </source>
</evidence>
<feature type="region of interest" description="Disordered" evidence="1">
    <location>
        <begin position="106"/>
        <end position="130"/>
    </location>
</feature>
<organism evidence="2 3">
    <name type="scientific">Lasiosphaeris hirsuta</name>
    <dbReference type="NCBI Taxonomy" id="260670"/>
    <lineage>
        <taxon>Eukaryota</taxon>
        <taxon>Fungi</taxon>
        <taxon>Dikarya</taxon>
        <taxon>Ascomycota</taxon>
        <taxon>Pezizomycotina</taxon>
        <taxon>Sordariomycetes</taxon>
        <taxon>Sordariomycetidae</taxon>
        <taxon>Sordariales</taxon>
        <taxon>Lasiosphaeriaceae</taxon>
        <taxon>Lasiosphaeris</taxon>
    </lineage>
</organism>
<dbReference type="EMBL" id="JAUKUA010000001">
    <property type="protein sequence ID" value="KAK0732032.1"/>
    <property type="molecule type" value="Genomic_DNA"/>
</dbReference>
<evidence type="ECO:0000256" key="1">
    <source>
        <dbReference type="SAM" id="MobiDB-lite"/>
    </source>
</evidence>
<reference evidence="2" key="1">
    <citation type="submission" date="2023-06" db="EMBL/GenBank/DDBJ databases">
        <title>Genome-scale phylogeny and comparative genomics of the fungal order Sordariales.</title>
        <authorList>
            <consortium name="Lawrence Berkeley National Laboratory"/>
            <person name="Hensen N."/>
            <person name="Bonometti L."/>
            <person name="Westerberg I."/>
            <person name="Brannstrom I.O."/>
            <person name="Guillou S."/>
            <person name="Cros-Aarteil S."/>
            <person name="Calhoun S."/>
            <person name="Haridas S."/>
            <person name="Kuo A."/>
            <person name="Mondo S."/>
            <person name="Pangilinan J."/>
            <person name="Riley R."/>
            <person name="Labutti K."/>
            <person name="Andreopoulos B."/>
            <person name="Lipzen A."/>
            <person name="Chen C."/>
            <person name="Yanf M."/>
            <person name="Daum C."/>
            <person name="Ng V."/>
            <person name="Clum A."/>
            <person name="Steindorff A."/>
            <person name="Ohm R."/>
            <person name="Martin F."/>
            <person name="Silar P."/>
            <person name="Natvig D."/>
            <person name="Lalanne C."/>
            <person name="Gautier V."/>
            <person name="Ament-Velasquez S.L."/>
            <person name="Kruys A."/>
            <person name="Hutchinson M.I."/>
            <person name="Powell A.J."/>
            <person name="Barry K."/>
            <person name="Miller A.N."/>
            <person name="Grigoriev I.V."/>
            <person name="Debuchy R."/>
            <person name="Gladieux P."/>
            <person name="Thoren M.H."/>
            <person name="Johannesson H."/>
        </authorList>
    </citation>
    <scope>NUCLEOTIDE SEQUENCE</scope>
    <source>
        <strain evidence="2">SMH4607-1</strain>
    </source>
</reference>
<gene>
    <name evidence="2" type="ORF">B0H67DRAFT_549669</name>
</gene>
<dbReference type="Proteomes" id="UP001172102">
    <property type="component" value="Unassembled WGS sequence"/>
</dbReference>